<evidence type="ECO:0000256" key="1">
    <source>
        <dbReference type="SAM" id="MobiDB-lite"/>
    </source>
</evidence>
<proteinExistence type="predicted"/>
<reference evidence="2 3" key="1">
    <citation type="submission" date="2019-05" db="EMBL/GenBank/DDBJ databases">
        <title>Another draft genome of Portunus trituberculatus and its Hox gene families provides insights of decapod evolution.</title>
        <authorList>
            <person name="Jeong J.-H."/>
            <person name="Song I."/>
            <person name="Kim S."/>
            <person name="Choi T."/>
            <person name="Kim D."/>
            <person name="Ryu S."/>
            <person name="Kim W."/>
        </authorList>
    </citation>
    <scope>NUCLEOTIDE SEQUENCE [LARGE SCALE GENOMIC DNA]</scope>
    <source>
        <tissue evidence="2">Muscle</tissue>
    </source>
</reference>
<organism evidence="2 3">
    <name type="scientific">Portunus trituberculatus</name>
    <name type="common">Swimming crab</name>
    <name type="synonym">Neptunus trituberculatus</name>
    <dbReference type="NCBI Taxonomy" id="210409"/>
    <lineage>
        <taxon>Eukaryota</taxon>
        <taxon>Metazoa</taxon>
        <taxon>Ecdysozoa</taxon>
        <taxon>Arthropoda</taxon>
        <taxon>Crustacea</taxon>
        <taxon>Multicrustacea</taxon>
        <taxon>Malacostraca</taxon>
        <taxon>Eumalacostraca</taxon>
        <taxon>Eucarida</taxon>
        <taxon>Decapoda</taxon>
        <taxon>Pleocyemata</taxon>
        <taxon>Brachyura</taxon>
        <taxon>Eubrachyura</taxon>
        <taxon>Portunoidea</taxon>
        <taxon>Portunidae</taxon>
        <taxon>Portuninae</taxon>
        <taxon>Portunus</taxon>
    </lineage>
</organism>
<gene>
    <name evidence="2" type="ORF">E2C01_048748</name>
</gene>
<comment type="caution">
    <text evidence="2">The sequence shown here is derived from an EMBL/GenBank/DDBJ whole genome shotgun (WGS) entry which is preliminary data.</text>
</comment>
<dbReference type="AlphaFoldDB" id="A0A5B7G4K2"/>
<sequence>MAGGGCRTHPLTQLRAPLAPLNPTASEPRPVSPLPASRRPLRTHTHPATLDLLSFFLPAFPTLLLLYDVSRGHLPNTLPTSP</sequence>
<keyword evidence="3" id="KW-1185">Reference proteome</keyword>
<name>A0A5B7G4K2_PORTR</name>
<dbReference type="EMBL" id="VSRR010012663">
    <property type="protein sequence ID" value="MPC54821.1"/>
    <property type="molecule type" value="Genomic_DNA"/>
</dbReference>
<evidence type="ECO:0000313" key="2">
    <source>
        <dbReference type="EMBL" id="MPC54821.1"/>
    </source>
</evidence>
<dbReference type="Proteomes" id="UP000324222">
    <property type="component" value="Unassembled WGS sequence"/>
</dbReference>
<feature type="region of interest" description="Disordered" evidence="1">
    <location>
        <begin position="1"/>
        <end position="42"/>
    </location>
</feature>
<accession>A0A5B7G4K2</accession>
<evidence type="ECO:0000313" key="3">
    <source>
        <dbReference type="Proteomes" id="UP000324222"/>
    </source>
</evidence>
<protein>
    <submittedName>
        <fullName evidence="2">Uncharacterized protein</fullName>
    </submittedName>
</protein>